<dbReference type="InterPro" id="IPR015334">
    <property type="entry name" value="FokI_cleavage_dom"/>
</dbReference>
<gene>
    <name evidence="2" type="ORF">SPIRO4BDMA_80157</name>
</gene>
<organism evidence="2">
    <name type="scientific">uncultured spirochete</name>
    <dbReference type="NCBI Taxonomy" id="156406"/>
    <lineage>
        <taxon>Bacteria</taxon>
        <taxon>Pseudomonadati</taxon>
        <taxon>Spirochaetota</taxon>
        <taxon>Spirochaetia</taxon>
        <taxon>Spirochaetales</taxon>
        <taxon>environmental samples</taxon>
    </lineage>
</organism>
<dbReference type="GO" id="GO:0009307">
    <property type="term" value="P:DNA restriction-modification system"/>
    <property type="evidence" value="ECO:0007669"/>
    <property type="project" value="InterPro"/>
</dbReference>
<protein>
    <recommendedName>
        <fullName evidence="1">FokI cleavage domain-containing protein</fullName>
    </recommendedName>
</protein>
<evidence type="ECO:0000259" key="1">
    <source>
        <dbReference type="Pfam" id="PF09254"/>
    </source>
</evidence>
<dbReference type="AlphaFoldDB" id="A0A3P3XUT4"/>
<evidence type="ECO:0000313" key="2">
    <source>
        <dbReference type="EMBL" id="SLM20050.1"/>
    </source>
</evidence>
<accession>A0A3P3XUT4</accession>
<dbReference type="SUPFAM" id="SSF52980">
    <property type="entry name" value="Restriction endonuclease-like"/>
    <property type="match status" value="1"/>
</dbReference>
<proteinExistence type="predicted"/>
<dbReference type="InterPro" id="IPR011335">
    <property type="entry name" value="Restrct_endonuc-II-like"/>
</dbReference>
<reference evidence="2" key="1">
    <citation type="submission" date="2017-02" db="EMBL/GenBank/DDBJ databases">
        <authorList>
            <person name="Regsiter A."/>
            <person name="William W."/>
        </authorList>
    </citation>
    <scope>NUCLEOTIDE SEQUENCE</scope>
    <source>
        <strain evidence="2">BdmA 4</strain>
    </source>
</reference>
<name>A0A3P3XUT4_9SPIR</name>
<dbReference type="GO" id="GO:0009036">
    <property type="term" value="F:type II site-specific deoxyribonuclease activity"/>
    <property type="evidence" value="ECO:0007669"/>
    <property type="project" value="InterPro"/>
</dbReference>
<feature type="domain" description="FokI cleavage" evidence="1">
    <location>
        <begin position="262"/>
        <end position="347"/>
    </location>
</feature>
<dbReference type="Gene3D" id="3.40.91.30">
    <property type="match status" value="1"/>
</dbReference>
<dbReference type="Pfam" id="PF09254">
    <property type="entry name" value="FokI_cleav_dom"/>
    <property type="match status" value="1"/>
</dbReference>
<sequence>MLSESKQKAIVDIWNNYNSTKVVVKDTKGNDLDNIDELRVVCIEQLKEIVNEYIRSNITVGQFKTALDSFNKRNNHWGFTATKGQMFFNQLVRSAITDEDSLNKILKDVIKIPADINEAERKIDILDKYCQKYFNNAKDKRTVPNPKSVCYFLSYFWQIFNYKKWPIMYTSLIEAFTEIGIWSDFDSQSNTYKYFLNINNEICVLLSKKANKLIDYWDIEHAFWNYKGNPNKQSKKKVETPNAQKVITTNIEISEYIIPKISKLVEIGNDKEQSSAKKGYQFEQLVAEAFKQLDFEVEIYGQGSGRNPDVIIKNREQNTAFLVDAKAYSEGYSLGLDDRAIKEYINTHCPKLMKDGYKKIGFILVCNSFNSNLDEFINELTWNTEIKRFVLLTSEALLYLVAYKTRDKQSLQTIIDSIVSIENPITYEKVVSQFEDV</sequence>
<dbReference type="EMBL" id="FWDO01000008">
    <property type="protein sequence ID" value="SLM20050.1"/>
    <property type="molecule type" value="Genomic_DNA"/>
</dbReference>